<name>A0ABR3PGZ4_9PEZI</name>
<dbReference type="PANTHER" id="PTHR11803">
    <property type="entry name" value="2-IMINOBUTANOATE/2-IMINOPROPANOATE DEAMINASE RIDA"/>
    <property type="match status" value="1"/>
</dbReference>
<evidence type="ECO:0000313" key="3">
    <source>
        <dbReference type="Proteomes" id="UP001562354"/>
    </source>
</evidence>
<dbReference type="RefSeq" id="XP_069201279.1">
    <property type="nucleotide sequence ID" value="XM_069343455.1"/>
</dbReference>
<organism evidence="2 3">
    <name type="scientific">Neodothiora populina</name>
    <dbReference type="NCBI Taxonomy" id="2781224"/>
    <lineage>
        <taxon>Eukaryota</taxon>
        <taxon>Fungi</taxon>
        <taxon>Dikarya</taxon>
        <taxon>Ascomycota</taxon>
        <taxon>Pezizomycotina</taxon>
        <taxon>Dothideomycetes</taxon>
        <taxon>Dothideomycetidae</taxon>
        <taxon>Dothideales</taxon>
        <taxon>Dothioraceae</taxon>
        <taxon>Neodothiora</taxon>
    </lineage>
</organism>
<accession>A0ABR3PGZ4</accession>
<gene>
    <name evidence="2" type="ORF">AAFC00_003907</name>
</gene>
<dbReference type="SUPFAM" id="SSF55298">
    <property type="entry name" value="YjgF-like"/>
    <property type="match status" value="1"/>
</dbReference>
<dbReference type="EMBL" id="JBFMKM010000008">
    <property type="protein sequence ID" value="KAL1305005.1"/>
    <property type="molecule type" value="Genomic_DNA"/>
</dbReference>
<dbReference type="Pfam" id="PF01042">
    <property type="entry name" value="Ribonuc_L-PSP"/>
    <property type="match status" value="1"/>
</dbReference>
<dbReference type="Gene3D" id="3.30.1330.40">
    <property type="entry name" value="RutC-like"/>
    <property type="match status" value="1"/>
</dbReference>
<dbReference type="CDD" id="cd00448">
    <property type="entry name" value="YjgF_YER057c_UK114_family"/>
    <property type="match status" value="1"/>
</dbReference>
<proteinExistence type="inferred from homology"/>
<sequence>MSITPVLSDKACAFPPGLFHHAKVYNGVVYTTGQIGGDVSGKLVSPEVGAQAEQMFANLSAILEASGSGLDRVLAANIFLTEESNYKAFNEVYTRIMPDPKPPRTCVFIKSLPADALCEMNLIAAAGTS</sequence>
<dbReference type="GeneID" id="95977607"/>
<comment type="caution">
    <text evidence="2">The sequence shown here is derived from an EMBL/GenBank/DDBJ whole genome shotgun (WGS) entry which is preliminary data.</text>
</comment>
<dbReference type="InterPro" id="IPR006175">
    <property type="entry name" value="YjgF/YER057c/UK114"/>
</dbReference>
<dbReference type="Proteomes" id="UP001562354">
    <property type="component" value="Unassembled WGS sequence"/>
</dbReference>
<dbReference type="PANTHER" id="PTHR11803:SF58">
    <property type="entry name" value="PROTEIN HMF1-RELATED"/>
    <property type="match status" value="1"/>
</dbReference>
<protein>
    <submittedName>
        <fullName evidence="2">Uncharacterized protein</fullName>
    </submittedName>
</protein>
<comment type="similarity">
    <text evidence="1">Belongs to the RutC family.</text>
</comment>
<keyword evidence="3" id="KW-1185">Reference proteome</keyword>
<dbReference type="InterPro" id="IPR035959">
    <property type="entry name" value="RutC-like_sf"/>
</dbReference>
<reference evidence="2 3" key="1">
    <citation type="submission" date="2024-07" db="EMBL/GenBank/DDBJ databases">
        <title>Draft sequence of the Neodothiora populina.</title>
        <authorList>
            <person name="Drown D.D."/>
            <person name="Schuette U.S."/>
            <person name="Buechlein A.B."/>
            <person name="Rusch D.R."/>
            <person name="Winton L.W."/>
            <person name="Adams G.A."/>
        </authorList>
    </citation>
    <scope>NUCLEOTIDE SEQUENCE [LARGE SCALE GENOMIC DNA]</scope>
    <source>
        <strain evidence="2 3">CPC 39397</strain>
    </source>
</reference>
<evidence type="ECO:0000313" key="2">
    <source>
        <dbReference type="EMBL" id="KAL1305005.1"/>
    </source>
</evidence>
<evidence type="ECO:0000256" key="1">
    <source>
        <dbReference type="ARBA" id="ARBA00010552"/>
    </source>
</evidence>